<feature type="non-terminal residue" evidence="3">
    <location>
        <position position="128"/>
    </location>
</feature>
<dbReference type="OrthoDB" id="6077919at2759"/>
<keyword evidence="1 3" id="KW-0863">Zinc-finger</keyword>
<reference evidence="3 4" key="1">
    <citation type="submission" date="2015-09" db="EMBL/GenBank/DDBJ databases">
        <title>Draft genome of the scarab beetle Oryctes borbonicus.</title>
        <authorList>
            <person name="Meyer J.M."/>
            <person name="Markov G.V."/>
            <person name="Baskaran P."/>
            <person name="Herrmann M."/>
            <person name="Sommer R.J."/>
            <person name="Roedelsperger C."/>
        </authorList>
    </citation>
    <scope>NUCLEOTIDE SEQUENCE [LARGE SCALE GENOMIC DNA]</scope>
    <source>
        <strain evidence="3">OB123</strain>
        <tissue evidence="3">Whole animal</tissue>
    </source>
</reference>
<feature type="binding site" evidence="1">
    <location>
        <position position="11"/>
    </location>
    <ligand>
        <name>Zn(2+)</name>
        <dbReference type="ChEBI" id="CHEBI:29105"/>
    </ligand>
</feature>
<gene>
    <name evidence="3" type="ORF">AMK59_8060</name>
</gene>
<dbReference type="SUPFAM" id="SSF57716">
    <property type="entry name" value="Glucocorticoid receptor-like (DNA-binding domain)"/>
    <property type="match status" value="1"/>
</dbReference>
<dbReference type="Pfam" id="PF07776">
    <property type="entry name" value="zf-AD"/>
    <property type="match status" value="1"/>
</dbReference>
<keyword evidence="1" id="KW-0479">Metal-binding</keyword>
<feature type="domain" description="ZAD" evidence="2">
    <location>
        <begin position="9"/>
        <end position="84"/>
    </location>
</feature>
<name>A0A0T6AYV1_9SCAR</name>
<feature type="binding site" evidence="1">
    <location>
        <position position="57"/>
    </location>
    <ligand>
        <name>Zn(2+)</name>
        <dbReference type="ChEBI" id="CHEBI:29105"/>
    </ligand>
</feature>
<dbReference type="EMBL" id="LJIG01022497">
    <property type="protein sequence ID" value="KRT80264.1"/>
    <property type="molecule type" value="Genomic_DNA"/>
</dbReference>
<evidence type="ECO:0000313" key="4">
    <source>
        <dbReference type="Proteomes" id="UP000051574"/>
    </source>
</evidence>
<protein>
    <submittedName>
        <fullName evidence="3">Zinc-finger associated domain containing protein</fullName>
    </submittedName>
</protein>
<dbReference type="InterPro" id="IPR012934">
    <property type="entry name" value="Znf_AD"/>
</dbReference>
<dbReference type="Proteomes" id="UP000051574">
    <property type="component" value="Unassembled WGS sequence"/>
</dbReference>
<keyword evidence="1" id="KW-0862">Zinc</keyword>
<organism evidence="3 4">
    <name type="scientific">Oryctes borbonicus</name>
    <dbReference type="NCBI Taxonomy" id="1629725"/>
    <lineage>
        <taxon>Eukaryota</taxon>
        <taxon>Metazoa</taxon>
        <taxon>Ecdysozoa</taxon>
        <taxon>Arthropoda</taxon>
        <taxon>Hexapoda</taxon>
        <taxon>Insecta</taxon>
        <taxon>Pterygota</taxon>
        <taxon>Neoptera</taxon>
        <taxon>Endopterygota</taxon>
        <taxon>Coleoptera</taxon>
        <taxon>Polyphaga</taxon>
        <taxon>Scarabaeiformia</taxon>
        <taxon>Scarabaeidae</taxon>
        <taxon>Dynastinae</taxon>
        <taxon>Oryctes</taxon>
    </lineage>
</organism>
<dbReference type="PROSITE" id="PS51915">
    <property type="entry name" value="ZAD"/>
    <property type="match status" value="1"/>
</dbReference>
<feature type="binding site" evidence="1">
    <location>
        <position position="14"/>
    </location>
    <ligand>
        <name>Zn(2+)</name>
        <dbReference type="ChEBI" id="CHEBI:29105"/>
    </ligand>
</feature>
<accession>A0A0T6AYV1</accession>
<dbReference type="GO" id="GO:0008270">
    <property type="term" value="F:zinc ion binding"/>
    <property type="evidence" value="ECO:0007669"/>
    <property type="project" value="UniProtKB-UniRule"/>
</dbReference>
<feature type="binding site" evidence="1">
    <location>
        <position position="60"/>
    </location>
    <ligand>
        <name>Zn(2+)</name>
        <dbReference type="ChEBI" id="CHEBI:29105"/>
    </ligand>
</feature>
<dbReference type="SMART" id="SM00868">
    <property type="entry name" value="zf-AD"/>
    <property type="match status" value="1"/>
</dbReference>
<evidence type="ECO:0000259" key="2">
    <source>
        <dbReference type="PROSITE" id="PS51915"/>
    </source>
</evidence>
<sequence length="128" mass="14334">MNSLLNISECCRACLRAECSLSSTNTTDTDNIKLGEKLNSCVSEICWLKEDFTQLICSTCVDKLRIAYDFRILCLQSDNTLQQYLSQQKVTTTVQTYADVTNYELATNVISLQANSISPDKALDQQSD</sequence>
<proteinExistence type="predicted"/>
<evidence type="ECO:0000313" key="3">
    <source>
        <dbReference type="EMBL" id="KRT80264.1"/>
    </source>
</evidence>
<evidence type="ECO:0000256" key="1">
    <source>
        <dbReference type="PROSITE-ProRule" id="PRU01263"/>
    </source>
</evidence>
<keyword evidence="4" id="KW-1185">Reference proteome</keyword>
<dbReference type="AlphaFoldDB" id="A0A0T6AYV1"/>
<comment type="caution">
    <text evidence="3">The sequence shown here is derived from an EMBL/GenBank/DDBJ whole genome shotgun (WGS) entry which is preliminary data.</text>
</comment>
<dbReference type="GO" id="GO:0005634">
    <property type="term" value="C:nucleus"/>
    <property type="evidence" value="ECO:0007669"/>
    <property type="project" value="InterPro"/>
</dbReference>